<dbReference type="CDD" id="cd03192">
    <property type="entry name" value="GST_C_Sigma_like"/>
    <property type="match status" value="1"/>
</dbReference>
<dbReference type="Gene3D" id="3.40.30.10">
    <property type="entry name" value="Glutaredoxin"/>
    <property type="match status" value="1"/>
</dbReference>
<dbReference type="Gene3D" id="1.20.1050.10">
    <property type="match status" value="1"/>
</dbReference>
<dbReference type="Pfam" id="PF14497">
    <property type="entry name" value="GST_C_3"/>
    <property type="match status" value="1"/>
</dbReference>
<dbReference type="GO" id="GO:0004364">
    <property type="term" value="F:glutathione transferase activity"/>
    <property type="evidence" value="ECO:0007669"/>
    <property type="project" value="UniProtKB-EC"/>
</dbReference>
<sequence>MAPQCKLTYFDARALGEPIRYLLAYGSIEYEEVRIKYEQWPSVKSNMPFGKVPVFEEDGKVIHQSTAICRYLGKKLGLAGGQDDWAALEIDAVADTIADLRTAIVNYSFYTDEPEKPKKREILLGETIPFYLTRLEKLVKDNGGYFAHGKLSYADVIFAALEEFLSGCMESDLLEGYPNLKSLVEKVNSNPEIKAWINKRPKTRY</sequence>
<evidence type="ECO:0000256" key="3">
    <source>
        <dbReference type="ARBA" id="ARBA00038317"/>
    </source>
</evidence>
<accession>A0AAN9VWJ2</accession>
<evidence type="ECO:0000256" key="4">
    <source>
        <dbReference type="ARBA" id="ARBA00047960"/>
    </source>
</evidence>
<dbReference type="SFLD" id="SFLDG01205">
    <property type="entry name" value="AMPS.1"/>
    <property type="match status" value="1"/>
</dbReference>
<dbReference type="PROSITE" id="PS50404">
    <property type="entry name" value="GST_NTER"/>
    <property type="match status" value="1"/>
</dbReference>
<dbReference type="Proteomes" id="UP001378592">
    <property type="component" value="Unassembled WGS sequence"/>
</dbReference>
<dbReference type="Pfam" id="PF02798">
    <property type="entry name" value="GST_N"/>
    <property type="match status" value="1"/>
</dbReference>
<evidence type="ECO:0000313" key="8">
    <source>
        <dbReference type="Proteomes" id="UP001378592"/>
    </source>
</evidence>
<dbReference type="PANTHER" id="PTHR11571">
    <property type="entry name" value="GLUTATHIONE S-TRANSFERASE"/>
    <property type="match status" value="1"/>
</dbReference>
<dbReference type="InterPro" id="IPR010987">
    <property type="entry name" value="Glutathione-S-Trfase_C-like"/>
</dbReference>
<dbReference type="InterPro" id="IPR040079">
    <property type="entry name" value="Glutathione_S-Trfase"/>
</dbReference>
<dbReference type="SFLD" id="SFLDS00019">
    <property type="entry name" value="Glutathione_Transferase_(cytos"/>
    <property type="match status" value="1"/>
</dbReference>
<evidence type="ECO:0000256" key="2">
    <source>
        <dbReference type="ARBA" id="ARBA00022679"/>
    </source>
</evidence>
<evidence type="ECO:0000259" key="6">
    <source>
        <dbReference type="PROSITE" id="PS50405"/>
    </source>
</evidence>
<dbReference type="InterPro" id="IPR050213">
    <property type="entry name" value="GST_superfamily"/>
</dbReference>
<dbReference type="InterPro" id="IPR036282">
    <property type="entry name" value="Glutathione-S-Trfase_C_sf"/>
</dbReference>
<dbReference type="FunFam" id="1.20.1050.10:FF:000030">
    <property type="entry name" value="Glutathione S-transferase S1"/>
    <property type="match status" value="1"/>
</dbReference>
<comment type="catalytic activity">
    <reaction evidence="4">
        <text>RX + glutathione = an S-substituted glutathione + a halide anion + H(+)</text>
        <dbReference type="Rhea" id="RHEA:16437"/>
        <dbReference type="ChEBI" id="CHEBI:15378"/>
        <dbReference type="ChEBI" id="CHEBI:16042"/>
        <dbReference type="ChEBI" id="CHEBI:17792"/>
        <dbReference type="ChEBI" id="CHEBI:57925"/>
        <dbReference type="ChEBI" id="CHEBI:90779"/>
        <dbReference type="EC" id="2.5.1.18"/>
    </reaction>
</comment>
<dbReference type="SFLD" id="SFLDG00363">
    <property type="entry name" value="AMPS_(cytGST):_Alpha-__Mu-__Pi"/>
    <property type="match status" value="1"/>
</dbReference>
<comment type="similarity">
    <text evidence="3">Belongs to the GST superfamily. Sigma family.</text>
</comment>
<dbReference type="InterPro" id="IPR004046">
    <property type="entry name" value="GST_C"/>
</dbReference>
<dbReference type="CDD" id="cd03039">
    <property type="entry name" value="GST_N_Sigma_like"/>
    <property type="match status" value="1"/>
</dbReference>
<organism evidence="7 8">
    <name type="scientific">Gryllus longicercus</name>
    <dbReference type="NCBI Taxonomy" id="2509291"/>
    <lineage>
        <taxon>Eukaryota</taxon>
        <taxon>Metazoa</taxon>
        <taxon>Ecdysozoa</taxon>
        <taxon>Arthropoda</taxon>
        <taxon>Hexapoda</taxon>
        <taxon>Insecta</taxon>
        <taxon>Pterygota</taxon>
        <taxon>Neoptera</taxon>
        <taxon>Polyneoptera</taxon>
        <taxon>Orthoptera</taxon>
        <taxon>Ensifera</taxon>
        <taxon>Gryllidea</taxon>
        <taxon>Grylloidea</taxon>
        <taxon>Gryllidae</taxon>
        <taxon>Gryllinae</taxon>
        <taxon>Gryllus</taxon>
    </lineage>
</organism>
<dbReference type="InterPro" id="IPR036249">
    <property type="entry name" value="Thioredoxin-like_sf"/>
</dbReference>
<dbReference type="PANTHER" id="PTHR11571:SF224">
    <property type="entry name" value="HEMATOPOIETIC PROSTAGLANDIN D SYNTHASE"/>
    <property type="match status" value="1"/>
</dbReference>
<dbReference type="SUPFAM" id="SSF47616">
    <property type="entry name" value="GST C-terminal domain-like"/>
    <property type="match status" value="1"/>
</dbReference>
<name>A0AAN9VWJ2_9ORTH</name>
<dbReference type="GO" id="GO:0006749">
    <property type="term" value="P:glutathione metabolic process"/>
    <property type="evidence" value="ECO:0007669"/>
    <property type="project" value="TreeGrafter"/>
</dbReference>
<dbReference type="EMBL" id="JAZDUA010000199">
    <property type="protein sequence ID" value="KAK7864588.1"/>
    <property type="molecule type" value="Genomic_DNA"/>
</dbReference>
<protein>
    <recommendedName>
        <fullName evidence="1">glutathione transferase</fullName>
        <ecNumber evidence="1">2.5.1.18</ecNumber>
    </recommendedName>
</protein>
<dbReference type="GO" id="GO:0004602">
    <property type="term" value="F:glutathione peroxidase activity"/>
    <property type="evidence" value="ECO:0007669"/>
    <property type="project" value="UniProtKB-ARBA"/>
</dbReference>
<dbReference type="InterPro" id="IPR004045">
    <property type="entry name" value="Glutathione_S-Trfase_N"/>
</dbReference>
<dbReference type="FunFam" id="3.40.30.10:FF:000035">
    <property type="entry name" value="hematopoietic prostaglandin D synthase"/>
    <property type="match status" value="1"/>
</dbReference>
<keyword evidence="2" id="KW-0808">Transferase</keyword>
<feature type="domain" description="GST C-terminal" evidence="6">
    <location>
        <begin position="83"/>
        <end position="205"/>
    </location>
</feature>
<evidence type="ECO:0000256" key="1">
    <source>
        <dbReference type="ARBA" id="ARBA00012452"/>
    </source>
</evidence>
<evidence type="ECO:0000259" key="5">
    <source>
        <dbReference type="PROSITE" id="PS50404"/>
    </source>
</evidence>
<keyword evidence="8" id="KW-1185">Reference proteome</keyword>
<dbReference type="AlphaFoldDB" id="A0AAN9VWJ2"/>
<proteinExistence type="inferred from homology"/>
<comment type="caution">
    <text evidence="7">The sequence shown here is derived from an EMBL/GenBank/DDBJ whole genome shotgun (WGS) entry which is preliminary data.</text>
</comment>
<gene>
    <name evidence="7" type="ORF">R5R35_003179</name>
</gene>
<dbReference type="EC" id="2.5.1.18" evidence="1"/>
<feature type="domain" description="GST N-terminal" evidence="5">
    <location>
        <begin position="3"/>
        <end position="80"/>
    </location>
</feature>
<evidence type="ECO:0000313" key="7">
    <source>
        <dbReference type="EMBL" id="KAK7864588.1"/>
    </source>
</evidence>
<reference evidence="7 8" key="1">
    <citation type="submission" date="2024-03" db="EMBL/GenBank/DDBJ databases">
        <title>The genome assembly and annotation of the cricket Gryllus longicercus Weissman &amp; Gray.</title>
        <authorList>
            <person name="Szrajer S."/>
            <person name="Gray D."/>
            <person name="Ylla G."/>
        </authorList>
    </citation>
    <scope>NUCLEOTIDE SEQUENCE [LARGE SCALE GENOMIC DNA]</scope>
    <source>
        <strain evidence="7">DAG 2021-001</strain>
        <tissue evidence="7">Whole body minus gut</tissue>
    </source>
</reference>
<dbReference type="SUPFAM" id="SSF52833">
    <property type="entry name" value="Thioredoxin-like"/>
    <property type="match status" value="1"/>
</dbReference>
<dbReference type="PROSITE" id="PS50405">
    <property type="entry name" value="GST_CTER"/>
    <property type="match status" value="1"/>
</dbReference>